<dbReference type="Proteomes" id="UP000216133">
    <property type="component" value="Unassembled WGS sequence"/>
</dbReference>
<evidence type="ECO:0000313" key="3">
    <source>
        <dbReference type="Proteomes" id="UP000216133"/>
    </source>
</evidence>
<organism evidence="2 3">
    <name type="scientific">Shouchella clausii</name>
    <name type="common">Alkalihalobacillus clausii</name>
    <dbReference type="NCBI Taxonomy" id="79880"/>
    <lineage>
        <taxon>Bacteria</taxon>
        <taxon>Bacillati</taxon>
        <taxon>Bacillota</taxon>
        <taxon>Bacilli</taxon>
        <taxon>Bacillales</taxon>
        <taxon>Bacillaceae</taxon>
        <taxon>Shouchella</taxon>
    </lineage>
</organism>
<proteinExistence type="predicted"/>
<reference evidence="2 3" key="1">
    <citation type="submission" date="2017-07" db="EMBL/GenBank/DDBJ databases">
        <title>Isolation and whole genome analysis of endospore-forming bacteria from heroin.</title>
        <authorList>
            <person name="Kalinowski J."/>
            <person name="Ahrens B."/>
            <person name="Al-Dilaimi A."/>
            <person name="Winkler A."/>
            <person name="Wibberg D."/>
            <person name="Schleenbecker U."/>
            <person name="Ruckert C."/>
            <person name="Wolfel R."/>
            <person name="Grass G."/>
        </authorList>
    </citation>
    <scope>NUCLEOTIDE SEQUENCE [LARGE SCALE GENOMIC DNA]</scope>
    <source>
        <strain evidence="2 3">7523-2</strain>
    </source>
</reference>
<protein>
    <recommendedName>
        <fullName evidence="4">Lipoprotein</fullName>
    </recommendedName>
</protein>
<evidence type="ECO:0000256" key="1">
    <source>
        <dbReference type="SAM" id="MobiDB-lite"/>
    </source>
</evidence>
<sequence length="232" mass="26720">MDKSKTLLAVVIAMMLGGCGQMGSSPEEETEKTPAEMDPADLPQIDAFQNEYSREMMVSTEPVADGYYLMRSKIGVYTIWFPEDAVFMDNASGIDGDHYEKISFAYESKEENWGYIADFEYFYSGSANRPENKLERLRRRWDFEGEWKELKDGKTTLYYGVKENETEYGLEVVIIGFKVYESGVPQATEFSYIASCVDNNLDTCQVHLDEEEAFVRTWVESIEYTQREEHDG</sequence>
<evidence type="ECO:0000313" key="2">
    <source>
        <dbReference type="EMBL" id="PAF25046.1"/>
    </source>
</evidence>
<feature type="region of interest" description="Disordered" evidence="1">
    <location>
        <begin position="20"/>
        <end position="39"/>
    </location>
</feature>
<comment type="caution">
    <text evidence="2">The sequence shown here is derived from an EMBL/GenBank/DDBJ whole genome shotgun (WGS) entry which is preliminary data.</text>
</comment>
<accession>A0A268RZ51</accession>
<dbReference type="RefSeq" id="WP_094425118.1">
    <property type="nucleotide sequence ID" value="NZ_CP019985.1"/>
</dbReference>
<evidence type="ECO:0008006" key="4">
    <source>
        <dbReference type="Google" id="ProtNLM"/>
    </source>
</evidence>
<dbReference type="AlphaFoldDB" id="A0A268RZ51"/>
<gene>
    <name evidence="2" type="ORF">CHH61_15775</name>
</gene>
<dbReference type="GeneID" id="86927893"/>
<dbReference type="EMBL" id="NPBS01000082">
    <property type="protein sequence ID" value="PAF25046.1"/>
    <property type="molecule type" value="Genomic_DNA"/>
</dbReference>
<dbReference type="PROSITE" id="PS51257">
    <property type="entry name" value="PROKAR_LIPOPROTEIN"/>
    <property type="match status" value="1"/>
</dbReference>
<name>A0A268RZ51_SHOCL</name>